<accession>A0A3P8U1B0</accession>
<dbReference type="PANTHER" id="PTHR28610">
    <property type="entry name" value="DRAXIN"/>
    <property type="match status" value="1"/>
</dbReference>
<evidence type="ECO:0000256" key="4">
    <source>
        <dbReference type="ARBA" id="ARBA00023180"/>
    </source>
</evidence>
<organism evidence="6 7">
    <name type="scientific">Amphiprion percula</name>
    <name type="common">Orange clownfish</name>
    <name type="synonym">Lutjanus percula</name>
    <dbReference type="NCBI Taxonomy" id="161767"/>
    <lineage>
        <taxon>Eukaryota</taxon>
        <taxon>Metazoa</taxon>
        <taxon>Chordata</taxon>
        <taxon>Craniata</taxon>
        <taxon>Vertebrata</taxon>
        <taxon>Euteleostomi</taxon>
        <taxon>Actinopterygii</taxon>
        <taxon>Neopterygii</taxon>
        <taxon>Teleostei</taxon>
        <taxon>Neoteleostei</taxon>
        <taxon>Acanthomorphata</taxon>
        <taxon>Ovalentaria</taxon>
        <taxon>Pomacentridae</taxon>
        <taxon>Amphiprion</taxon>
    </lineage>
</organism>
<evidence type="ECO:0000313" key="7">
    <source>
        <dbReference type="Proteomes" id="UP000265080"/>
    </source>
</evidence>
<keyword evidence="3" id="KW-0732">Signal</keyword>
<evidence type="ECO:0000256" key="3">
    <source>
        <dbReference type="ARBA" id="ARBA00022729"/>
    </source>
</evidence>
<feature type="region of interest" description="Disordered" evidence="5">
    <location>
        <begin position="50"/>
        <end position="70"/>
    </location>
</feature>
<keyword evidence="7" id="KW-1185">Reference proteome</keyword>
<keyword evidence="1" id="KW-0217">Developmental protein</keyword>
<dbReference type="AlphaFoldDB" id="A0A3P8U1B0"/>
<dbReference type="Proteomes" id="UP000265080">
    <property type="component" value="Chromosome 6"/>
</dbReference>
<dbReference type="GO" id="GO:0016055">
    <property type="term" value="P:Wnt signaling pathway"/>
    <property type="evidence" value="ECO:0007669"/>
    <property type="project" value="InterPro"/>
</dbReference>
<reference evidence="6 7" key="1">
    <citation type="submission" date="2018-03" db="EMBL/GenBank/DDBJ databases">
        <title>Finding Nemo's genes: A chromosome-scale reference assembly of the genome of the orange clownfish Amphiprion percula.</title>
        <authorList>
            <person name="Lehmann R."/>
        </authorList>
    </citation>
    <scope>NUCLEOTIDE SEQUENCE</scope>
</reference>
<dbReference type="InterPro" id="IPR029094">
    <property type="entry name" value="Draxin"/>
</dbReference>
<proteinExistence type="predicted"/>
<evidence type="ECO:0000256" key="1">
    <source>
        <dbReference type="ARBA" id="ARBA00022473"/>
    </source>
</evidence>
<dbReference type="GO" id="GO:0007411">
    <property type="term" value="P:axon guidance"/>
    <property type="evidence" value="ECO:0007669"/>
    <property type="project" value="InterPro"/>
</dbReference>
<dbReference type="GO" id="GO:0005576">
    <property type="term" value="C:extracellular region"/>
    <property type="evidence" value="ECO:0007669"/>
    <property type="project" value="InterPro"/>
</dbReference>
<protein>
    <submittedName>
        <fullName evidence="6">Dorsal inhibitory axon guidance protein</fullName>
    </submittedName>
</protein>
<keyword evidence="2" id="KW-0964">Secreted</keyword>
<evidence type="ECO:0000256" key="2">
    <source>
        <dbReference type="ARBA" id="ARBA00022525"/>
    </source>
</evidence>
<dbReference type="GeneTree" id="ENSGT00390000013828"/>
<reference evidence="6" key="2">
    <citation type="submission" date="2025-08" db="UniProtKB">
        <authorList>
            <consortium name="Ensembl"/>
        </authorList>
    </citation>
    <scope>IDENTIFICATION</scope>
</reference>
<dbReference type="Ensembl" id="ENSAPET00000029833.1">
    <property type="protein sequence ID" value="ENSAPEP00000029063.1"/>
    <property type="gene ID" value="ENSAPEG00000020618.1"/>
</dbReference>
<evidence type="ECO:0000256" key="5">
    <source>
        <dbReference type="SAM" id="MobiDB-lite"/>
    </source>
</evidence>
<dbReference type="Pfam" id="PF15550">
    <property type="entry name" value="Draxin"/>
    <property type="match status" value="1"/>
</dbReference>
<reference evidence="6" key="3">
    <citation type="submission" date="2025-09" db="UniProtKB">
        <authorList>
            <consortium name="Ensembl"/>
        </authorList>
    </citation>
    <scope>IDENTIFICATION</scope>
</reference>
<feature type="compositionally biased region" description="Basic residues" evidence="5">
    <location>
        <begin position="56"/>
        <end position="65"/>
    </location>
</feature>
<evidence type="ECO:0000313" key="6">
    <source>
        <dbReference type="Ensembl" id="ENSAPEP00000029063.1"/>
    </source>
</evidence>
<sequence>RPIMVPTMPPGTSCGLYFQRSGREKGQGEVMPTLDMALFDWTDYEDMKPVNTWPSSRKKDKRRSKNLSSGNVTADAEAIEPCDHHLDCLPGSCCDLRQHECKPHNRGLNNKCYDDCMCEEGFRCYAKFHRKRRVTRRRGRCVVPESVSSDQGGFITI</sequence>
<dbReference type="PANTHER" id="PTHR28610:SF1">
    <property type="entry name" value="DRAXIN"/>
    <property type="match status" value="1"/>
</dbReference>
<name>A0A3P8U1B0_AMPPE</name>
<keyword evidence="4" id="KW-0325">Glycoprotein</keyword>